<evidence type="ECO:0000313" key="4">
    <source>
        <dbReference type="EMBL" id="CAB4910367.1"/>
    </source>
</evidence>
<sequence length="490" mass="52785">MGADGVRRVRARQVSPLYSDNRPSDDHVRLDIPESDPGVDDVNVDHISRVLERRRAGHPDPYKVALCIEGGGMRGVVSAGMVAALQELGGARLFDHVYGSSAGALNGAYFLAGHAEQGLPIYFEDLPERRFVCWRRYLRGGPLLHLDDLIDEVMTHVRPLDFEALHRSRPTFHALAYDLAEQRVVAMPDPQDRQGLFDRLRASCRVPVFGGPPVVQGEHAWCDPLLHEPIPCRTPLALGATHLVVLSTRPTPAFSRAGVVQRSFEERLLTRWDPRLAASMVTDGTSPFDDATLLSDLAEAGRALVIAPAGPMVGRLETDPDALRAGARRGRDAVMACDALTGGASSTAPVAAPATTPAASPVPSTSVVPAGRVIATPDVDAADDDDAVRRPLPQLALDGVAWCRESTRRRSAGASELVRRIPRRRRAGDGLEGTLGAREATPFAALAAEGPVEIAGPSWRRAAGNDEQGEGPGRISRFQPSVWSHRVRSR</sequence>
<dbReference type="InterPro" id="IPR002641">
    <property type="entry name" value="PNPLA_dom"/>
</dbReference>
<dbReference type="EMBL" id="CAFBMK010000053">
    <property type="protein sequence ID" value="CAB4910367.1"/>
    <property type="molecule type" value="Genomic_DNA"/>
</dbReference>
<dbReference type="GO" id="GO:0006629">
    <property type="term" value="P:lipid metabolic process"/>
    <property type="evidence" value="ECO:0007669"/>
    <property type="project" value="UniProtKB-KW"/>
</dbReference>
<gene>
    <name evidence="4" type="ORF">UFOPK3564_01189</name>
</gene>
<protein>
    <submittedName>
        <fullName evidence="4">Unannotated protein</fullName>
    </submittedName>
</protein>
<dbReference type="AlphaFoldDB" id="A0A6J7GPE1"/>
<evidence type="ECO:0000256" key="2">
    <source>
        <dbReference type="SAM" id="MobiDB-lite"/>
    </source>
</evidence>
<evidence type="ECO:0000259" key="3">
    <source>
        <dbReference type="PROSITE" id="PS51635"/>
    </source>
</evidence>
<feature type="domain" description="PNPLA" evidence="3">
    <location>
        <begin position="66"/>
        <end position="236"/>
    </location>
</feature>
<feature type="region of interest" description="Disordered" evidence="2">
    <location>
        <begin position="456"/>
        <end position="490"/>
    </location>
</feature>
<feature type="region of interest" description="Disordered" evidence="2">
    <location>
        <begin position="345"/>
        <end position="365"/>
    </location>
</feature>
<proteinExistence type="predicted"/>
<name>A0A6J7GPE1_9ZZZZ</name>
<dbReference type="Gene3D" id="3.40.1090.10">
    <property type="entry name" value="Cytosolic phospholipase A2 catalytic domain"/>
    <property type="match status" value="1"/>
</dbReference>
<evidence type="ECO:0000256" key="1">
    <source>
        <dbReference type="ARBA" id="ARBA00023098"/>
    </source>
</evidence>
<reference evidence="4" key="1">
    <citation type="submission" date="2020-05" db="EMBL/GenBank/DDBJ databases">
        <authorList>
            <person name="Chiriac C."/>
            <person name="Salcher M."/>
            <person name="Ghai R."/>
            <person name="Kavagutti S V."/>
        </authorList>
    </citation>
    <scope>NUCLEOTIDE SEQUENCE</scope>
</reference>
<keyword evidence="1" id="KW-0443">Lipid metabolism</keyword>
<organism evidence="4">
    <name type="scientific">freshwater metagenome</name>
    <dbReference type="NCBI Taxonomy" id="449393"/>
    <lineage>
        <taxon>unclassified sequences</taxon>
        <taxon>metagenomes</taxon>
        <taxon>ecological metagenomes</taxon>
    </lineage>
</organism>
<dbReference type="InterPro" id="IPR016035">
    <property type="entry name" value="Acyl_Trfase/lysoPLipase"/>
</dbReference>
<dbReference type="Pfam" id="PF01734">
    <property type="entry name" value="Patatin"/>
    <property type="match status" value="1"/>
</dbReference>
<dbReference type="PROSITE" id="PS51635">
    <property type="entry name" value="PNPLA"/>
    <property type="match status" value="1"/>
</dbReference>
<dbReference type="SUPFAM" id="SSF52151">
    <property type="entry name" value="FabD/lysophospholipase-like"/>
    <property type="match status" value="1"/>
</dbReference>
<accession>A0A6J7GPE1</accession>